<dbReference type="Pfam" id="PF13181">
    <property type="entry name" value="TPR_8"/>
    <property type="match status" value="1"/>
</dbReference>
<dbReference type="CDD" id="cd02440">
    <property type="entry name" value="AdoMet_MTases"/>
    <property type="match status" value="1"/>
</dbReference>
<protein>
    <submittedName>
        <fullName evidence="4">TPR repeat-containing protein YrrB</fullName>
    </submittedName>
</protein>
<dbReference type="PANTHER" id="PTHR44943">
    <property type="entry name" value="CELLULOSE SYNTHASE OPERON PROTEIN C"/>
    <property type="match status" value="1"/>
</dbReference>
<sequence>MGRLRPRAKSDEQSRTKRSLTDLYDAALRHFLSKRYGPAEDRCRQALKLDPTHADSLHLLGLIHAQTNRLDLAIDLIASAVRCNPNNHQYFLSLGELLQHQNKLDEARKSFDLAIKLAPDRAAGWIKLGNLLRIQRRYDEVLLTYEHAFTLDPNNADAAALSGGVLLELGRYEEALAKCDLSLAISPDQVEVLCVKGDCLRNLGRAAEAAAVYRRASELVPDRASVWRLLGKVQEQLGDRDGAIKALRRAREIDPSDPLGASVELMRLGADELSEMPPAYVRLLFDQYAATFDTVLVGSLGYRGPSVLFEAVLSACQAHRKRANFKLAVDLGCGTGLAAAAFAEMVDQFIGIDLSPGMIEKARATGLYAELKVTDMLERLRTTPDCGVDLVLSADAMIYVADLLPVLKEASRVLASGGLLAFTSERHDGDGVIMGEGRRYAHSASYVRASIEAAGLVVLRLEDHSARYERGVPVPGLVVVAEKS</sequence>
<dbReference type="Pfam" id="PF13432">
    <property type="entry name" value="TPR_16"/>
    <property type="match status" value="2"/>
</dbReference>
<dbReference type="PANTHER" id="PTHR44943:SF4">
    <property type="entry name" value="TPR REPEAT-CONTAINING PROTEIN MJ0798"/>
    <property type="match status" value="1"/>
</dbReference>
<dbReference type="Gene3D" id="3.40.50.150">
    <property type="entry name" value="Vaccinia Virus protein VP39"/>
    <property type="match status" value="1"/>
</dbReference>
<dbReference type="InterPro" id="IPR013216">
    <property type="entry name" value="Methyltransf_11"/>
</dbReference>
<evidence type="ECO:0000256" key="1">
    <source>
        <dbReference type="ARBA" id="ARBA00022737"/>
    </source>
</evidence>
<name>A0A1J5QE70_9ZZZZ</name>
<dbReference type="InterPro" id="IPR019734">
    <property type="entry name" value="TPR_rpt"/>
</dbReference>
<dbReference type="GO" id="GO:0008757">
    <property type="term" value="F:S-adenosylmethionine-dependent methyltransferase activity"/>
    <property type="evidence" value="ECO:0007669"/>
    <property type="project" value="InterPro"/>
</dbReference>
<gene>
    <name evidence="4" type="primary">yrrB_25</name>
    <name evidence="4" type="ORF">GALL_440920</name>
</gene>
<comment type="caution">
    <text evidence="4">The sequence shown here is derived from an EMBL/GenBank/DDBJ whole genome shotgun (WGS) entry which is preliminary data.</text>
</comment>
<dbReference type="AlphaFoldDB" id="A0A1J5QE70"/>
<dbReference type="Pfam" id="PF08241">
    <property type="entry name" value="Methyltransf_11"/>
    <property type="match status" value="1"/>
</dbReference>
<reference evidence="4" key="1">
    <citation type="submission" date="2016-10" db="EMBL/GenBank/DDBJ databases">
        <title>Sequence of Gallionella enrichment culture.</title>
        <authorList>
            <person name="Poehlein A."/>
            <person name="Muehling M."/>
            <person name="Daniel R."/>
        </authorList>
    </citation>
    <scope>NUCLEOTIDE SEQUENCE</scope>
</reference>
<evidence type="ECO:0000259" key="3">
    <source>
        <dbReference type="Pfam" id="PF08241"/>
    </source>
</evidence>
<organism evidence="4">
    <name type="scientific">mine drainage metagenome</name>
    <dbReference type="NCBI Taxonomy" id="410659"/>
    <lineage>
        <taxon>unclassified sequences</taxon>
        <taxon>metagenomes</taxon>
        <taxon>ecological metagenomes</taxon>
    </lineage>
</organism>
<dbReference type="SUPFAM" id="SSF53335">
    <property type="entry name" value="S-adenosyl-L-methionine-dependent methyltransferases"/>
    <property type="match status" value="1"/>
</dbReference>
<evidence type="ECO:0000313" key="4">
    <source>
        <dbReference type="EMBL" id="OIQ74261.1"/>
    </source>
</evidence>
<keyword evidence="2" id="KW-0802">TPR repeat</keyword>
<proteinExistence type="predicted"/>
<keyword evidence="1" id="KW-0677">Repeat</keyword>
<feature type="domain" description="Methyltransferase type 11" evidence="3">
    <location>
        <begin position="329"/>
        <end position="422"/>
    </location>
</feature>
<dbReference type="InterPro" id="IPR051685">
    <property type="entry name" value="Ycf3/AcsC/BcsC/TPR_MFPF"/>
</dbReference>
<evidence type="ECO:0000256" key="2">
    <source>
        <dbReference type="ARBA" id="ARBA00022803"/>
    </source>
</evidence>
<dbReference type="EMBL" id="MLJW01002570">
    <property type="protein sequence ID" value="OIQ74261.1"/>
    <property type="molecule type" value="Genomic_DNA"/>
</dbReference>
<accession>A0A1J5QE70</accession>
<dbReference type="InterPro" id="IPR029063">
    <property type="entry name" value="SAM-dependent_MTases_sf"/>
</dbReference>
<dbReference type="PROSITE" id="PS50005">
    <property type="entry name" value="TPR"/>
    <property type="match status" value="4"/>
</dbReference>
<dbReference type="Pfam" id="PF14559">
    <property type="entry name" value="TPR_19"/>
    <property type="match status" value="1"/>
</dbReference>
<dbReference type="SUPFAM" id="SSF48452">
    <property type="entry name" value="TPR-like"/>
    <property type="match status" value="1"/>
</dbReference>
<dbReference type="SMART" id="SM00028">
    <property type="entry name" value="TPR"/>
    <property type="match status" value="7"/>
</dbReference>
<dbReference type="InterPro" id="IPR011990">
    <property type="entry name" value="TPR-like_helical_dom_sf"/>
</dbReference>
<dbReference type="Gene3D" id="1.25.40.10">
    <property type="entry name" value="Tetratricopeptide repeat domain"/>
    <property type="match status" value="2"/>
</dbReference>